<evidence type="ECO:0000256" key="2">
    <source>
        <dbReference type="PIRNR" id="PIRNR002094"/>
    </source>
</evidence>
<accession>A0A450SJA4</accession>
<reference evidence="4" key="1">
    <citation type="submission" date="2019-02" db="EMBL/GenBank/DDBJ databases">
        <authorList>
            <person name="Gruber-Vodicka R. H."/>
            <person name="Seah K. B. B."/>
        </authorList>
    </citation>
    <scope>NUCLEOTIDE SEQUENCE</scope>
    <source>
        <strain evidence="3">BECK_BZ163</strain>
        <strain evidence="5">BECK_BZ164</strain>
        <strain evidence="4">BECK_BZ165</strain>
    </source>
</reference>
<dbReference type="Pfam" id="PF03938">
    <property type="entry name" value="OmpH"/>
    <property type="match status" value="1"/>
</dbReference>
<dbReference type="GO" id="GO:0051082">
    <property type="term" value="F:unfolded protein binding"/>
    <property type="evidence" value="ECO:0007669"/>
    <property type="project" value="InterPro"/>
</dbReference>
<dbReference type="Gene3D" id="3.30.910.20">
    <property type="entry name" value="Skp domain"/>
    <property type="match status" value="1"/>
</dbReference>
<dbReference type="InterPro" id="IPR024930">
    <property type="entry name" value="Skp_dom_sf"/>
</dbReference>
<proteinExistence type="inferred from homology"/>
<sequence>MRKIHLSERIPIFVATFLVAIWLPMVAAVEIKVGYVDTSLVMRKAPQAESAARKIESEFSPRDKELAKQQKKITKLEDQLARDGDVMSDKEKRSLVNKIRLLKRERRRLQEEFREEFTMRRNELQNEITLAIIQAIRAIAKAENYDLVIDTAVYAGKRVDITEKVISFLTTEFKKHKK</sequence>
<evidence type="ECO:0000313" key="4">
    <source>
        <dbReference type="EMBL" id="VFJ53530.1"/>
    </source>
</evidence>
<evidence type="ECO:0000313" key="5">
    <source>
        <dbReference type="EMBL" id="VFK09943.1"/>
    </source>
</evidence>
<gene>
    <name evidence="3" type="ORF">BECKFM1743A_GA0114220_101106</name>
    <name evidence="5" type="ORF">BECKFM1743B_GA0114221_101213</name>
    <name evidence="4" type="ORF">BECKFM1743C_GA0114222_101252</name>
</gene>
<dbReference type="EMBL" id="CAADEZ010000110">
    <property type="protein sequence ID" value="VFJ53100.1"/>
    <property type="molecule type" value="Genomic_DNA"/>
</dbReference>
<comment type="similarity">
    <text evidence="2">Belongs to the skp family.</text>
</comment>
<dbReference type="PANTHER" id="PTHR35089">
    <property type="entry name" value="CHAPERONE PROTEIN SKP"/>
    <property type="match status" value="1"/>
</dbReference>
<dbReference type="PIRSF" id="PIRSF002094">
    <property type="entry name" value="OMP26_Skp"/>
    <property type="match status" value="1"/>
</dbReference>
<dbReference type="InterPro" id="IPR005632">
    <property type="entry name" value="Chaperone_Skp"/>
</dbReference>
<dbReference type="GO" id="GO:0005829">
    <property type="term" value="C:cytosol"/>
    <property type="evidence" value="ECO:0007669"/>
    <property type="project" value="TreeGrafter"/>
</dbReference>
<dbReference type="PANTHER" id="PTHR35089:SF1">
    <property type="entry name" value="CHAPERONE PROTEIN SKP"/>
    <property type="match status" value="1"/>
</dbReference>
<dbReference type="EMBL" id="CAADFA010000125">
    <property type="protein sequence ID" value="VFJ53530.1"/>
    <property type="molecule type" value="Genomic_DNA"/>
</dbReference>
<evidence type="ECO:0000256" key="1">
    <source>
        <dbReference type="ARBA" id="ARBA00022729"/>
    </source>
</evidence>
<protein>
    <submittedName>
        <fullName evidence="4">Outer membrane protein</fullName>
    </submittedName>
</protein>
<dbReference type="SUPFAM" id="SSF111384">
    <property type="entry name" value="OmpH-like"/>
    <property type="match status" value="1"/>
</dbReference>
<evidence type="ECO:0000313" key="3">
    <source>
        <dbReference type="EMBL" id="VFJ53100.1"/>
    </source>
</evidence>
<organism evidence="4">
    <name type="scientific">Candidatus Kentrum sp. FM</name>
    <dbReference type="NCBI Taxonomy" id="2126340"/>
    <lineage>
        <taxon>Bacteria</taxon>
        <taxon>Pseudomonadati</taxon>
        <taxon>Pseudomonadota</taxon>
        <taxon>Gammaproteobacteria</taxon>
        <taxon>Candidatus Kentrum</taxon>
    </lineage>
</organism>
<dbReference type="EMBL" id="CAADFL010000121">
    <property type="protein sequence ID" value="VFK09943.1"/>
    <property type="molecule type" value="Genomic_DNA"/>
</dbReference>
<name>A0A450SJA4_9GAMM</name>
<dbReference type="AlphaFoldDB" id="A0A450SJA4"/>
<keyword evidence="1" id="KW-0732">Signal</keyword>
<dbReference type="SMART" id="SM00935">
    <property type="entry name" value="OmpH"/>
    <property type="match status" value="1"/>
</dbReference>
<dbReference type="GO" id="GO:0050821">
    <property type="term" value="P:protein stabilization"/>
    <property type="evidence" value="ECO:0007669"/>
    <property type="project" value="TreeGrafter"/>
</dbReference>